<evidence type="ECO:0000313" key="3">
    <source>
        <dbReference type="Proteomes" id="UP000016923"/>
    </source>
</evidence>
<feature type="region of interest" description="Disordered" evidence="1">
    <location>
        <begin position="1"/>
        <end position="52"/>
    </location>
</feature>
<feature type="compositionally biased region" description="Basic and acidic residues" evidence="1">
    <location>
        <begin position="10"/>
        <end position="32"/>
    </location>
</feature>
<name>S3C7X7_OPHP1</name>
<feature type="compositionally biased region" description="Low complexity" evidence="1">
    <location>
        <begin position="93"/>
        <end position="110"/>
    </location>
</feature>
<accession>S3C7X7</accession>
<dbReference type="HOGENOM" id="CLU_2085483_0_0_1"/>
<dbReference type="AlphaFoldDB" id="S3C7X7"/>
<dbReference type="VEuPathDB" id="FungiDB:F503_00829"/>
<dbReference type="EMBL" id="KE148149">
    <property type="protein sequence ID" value="EPE08046.1"/>
    <property type="molecule type" value="Genomic_DNA"/>
</dbReference>
<feature type="region of interest" description="Disordered" evidence="1">
    <location>
        <begin position="67"/>
        <end position="117"/>
    </location>
</feature>
<dbReference type="Proteomes" id="UP000016923">
    <property type="component" value="Unassembled WGS sequence"/>
</dbReference>
<evidence type="ECO:0000256" key="1">
    <source>
        <dbReference type="SAM" id="MobiDB-lite"/>
    </source>
</evidence>
<reference evidence="2 3" key="1">
    <citation type="journal article" date="2013" name="BMC Genomics">
        <title>The genome and transcriptome of the pine saprophyte Ophiostoma piceae, and a comparison with the bark beetle-associated pine pathogen Grosmannia clavigera.</title>
        <authorList>
            <person name="Haridas S."/>
            <person name="Wang Y."/>
            <person name="Lim L."/>
            <person name="Massoumi Alamouti S."/>
            <person name="Jackman S."/>
            <person name="Docking R."/>
            <person name="Robertson G."/>
            <person name="Birol I."/>
            <person name="Bohlmann J."/>
            <person name="Breuil C."/>
        </authorList>
    </citation>
    <scope>NUCLEOTIDE SEQUENCE [LARGE SCALE GENOMIC DNA]</scope>
    <source>
        <strain evidence="2 3">UAMH 11346</strain>
    </source>
</reference>
<sequence>MAPGSAAGRPGEDKKANLHGKARDAGQRKQKDEEEQSAVPEPRFAPAVMAPMSQQVSRFERLAIKTANPSILDEPRTPAEDTFSVPDTTAGFSSPSAATTDSVASDAIASERTSPDN</sequence>
<evidence type="ECO:0000313" key="2">
    <source>
        <dbReference type="EMBL" id="EPE08046.1"/>
    </source>
</evidence>
<gene>
    <name evidence="2" type="ORF">F503_00829</name>
</gene>
<proteinExistence type="predicted"/>
<protein>
    <submittedName>
        <fullName evidence="2">Uncharacterized protein</fullName>
    </submittedName>
</protein>
<organism evidence="2 3">
    <name type="scientific">Ophiostoma piceae (strain UAMH 11346)</name>
    <name type="common">Sap stain fungus</name>
    <dbReference type="NCBI Taxonomy" id="1262450"/>
    <lineage>
        <taxon>Eukaryota</taxon>
        <taxon>Fungi</taxon>
        <taxon>Dikarya</taxon>
        <taxon>Ascomycota</taxon>
        <taxon>Pezizomycotina</taxon>
        <taxon>Sordariomycetes</taxon>
        <taxon>Sordariomycetidae</taxon>
        <taxon>Ophiostomatales</taxon>
        <taxon>Ophiostomataceae</taxon>
        <taxon>Ophiostoma</taxon>
    </lineage>
</organism>
<keyword evidence="3" id="KW-1185">Reference proteome</keyword>